<name>A0A2P5FU03_TREOI</name>
<gene>
    <name evidence="4" type="ORF">TorRG33x02_030150</name>
</gene>
<dbReference type="InParanoid" id="A0A2P5FU03"/>
<evidence type="ECO:0000256" key="1">
    <source>
        <dbReference type="SAM" id="MobiDB-lite"/>
    </source>
</evidence>
<evidence type="ECO:0000313" key="5">
    <source>
        <dbReference type="Proteomes" id="UP000237000"/>
    </source>
</evidence>
<protein>
    <recommendedName>
        <fullName evidence="3">Neprosin PEP catalytic domain-containing protein</fullName>
    </recommendedName>
</protein>
<dbReference type="FunCoup" id="A0A2P5FU03">
    <property type="interactions" value="59"/>
</dbReference>
<feature type="domain" description="Neprosin PEP catalytic" evidence="3">
    <location>
        <begin position="150"/>
        <end position="267"/>
    </location>
</feature>
<dbReference type="InterPro" id="IPR004314">
    <property type="entry name" value="Neprosin"/>
</dbReference>
<dbReference type="PANTHER" id="PTHR31589:SF223">
    <property type="entry name" value="PROTEIN, PUTATIVE (DUF239)-RELATED"/>
    <property type="match status" value="1"/>
</dbReference>
<dbReference type="Proteomes" id="UP000237000">
    <property type="component" value="Unassembled WGS sequence"/>
</dbReference>
<organism evidence="4 5">
    <name type="scientific">Trema orientale</name>
    <name type="common">Charcoal tree</name>
    <name type="synonym">Celtis orientalis</name>
    <dbReference type="NCBI Taxonomy" id="63057"/>
    <lineage>
        <taxon>Eukaryota</taxon>
        <taxon>Viridiplantae</taxon>
        <taxon>Streptophyta</taxon>
        <taxon>Embryophyta</taxon>
        <taxon>Tracheophyta</taxon>
        <taxon>Spermatophyta</taxon>
        <taxon>Magnoliopsida</taxon>
        <taxon>eudicotyledons</taxon>
        <taxon>Gunneridae</taxon>
        <taxon>Pentapetalae</taxon>
        <taxon>rosids</taxon>
        <taxon>fabids</taxon>
        <taxon>Rosales</taxon>
        <taxon>Cannabaceae</taxon>
        <taxon>Trema</taxon>
    </lineage>
</organism>
<dbReference type="EMBL" id="JXTC01000009">
    <property type="protein sequence ID" value="POO01261.1"/>
    <property type="molecule type" value="Genomic_DNA"/>
</dbReference>
<feature type="signal peptide" evidence="2">
    <location>
        <begin position="1"/>
        <end position="17"/>
    </location>
</feature>
<feature type="compositionally biased region" description="Polar residues" evidence="1">
    <location>
        <begin position="325"/>
        <end position="341"/>
    </location>
</feature>
<comment type="caution">
    <text evidence="4">The sequence shown here is derived from an EMBL/GenBank/DDBJ whole genome shotgun (WGS) entry which is preliminary data.</text>
</comment>
<reference evidence="5" key="1">
    <citation type="submission" date="2016-06" db="EMBL/GenBank/DDBJ databases">
        <title>Parallel loss of symbiosis genes in relatives of nitrogen-fixing non-legume Parasponia.</title>
        <authorList>
            <person name="Van Velzen R."/>
            <person name="Holmer R."/>
            <person name="Bu F."/>
            <person name="Rutten L."/>
            <person name="Van Zeijl A."/>
            <person name="Liu W."/>
            <person name="Santuari L."/>
            <person name="Cao Q."/>
            <person name="Sharma T."/>
            <person name="Shen D."/>
            <person name="Roswanjaya Y."/>
            <person name="Wardhani T."/>
            <person name="Kalhor M.S."/>
            <person name="Jansen J."/>
            <person name="Van den Hoogen J."/>
            <person name="Gungor B."/>
            <person name="Hartog M."/>
            <person name="Hontelez J."/>
            <person name="Verver J."/>
            <person name="Yang W.-C."/>
            <person name="Schijlen E."/>
            <person name="Repin R."/>
            <person name="Schilthuizen M."/>
            <person name="Schranz E."/>
            <person name="Heidstra R."/>
            <person name="Miyata K."/>
            <person name="Fedorova E."/>
            <person name="Kohlen W."/>
            <person name="Bisseling T."/>
            <person name="Smit S."/>
            <person name="Geurts R."/>
        </authorList>
    </citation>
    <scope>NUCLEOTIDE SEQUENCE [LARGE SCALE GENOMIC DNA]</scope>
    <source>
        <strain evidence="5">cv. RG33-2</strain>
    </source>
</reference>
<dbReference type="Gene3D" id="3.90.1320.10">
    <property type="entry name" value="Outer-capsid protein sigma 3, large lobe"/>
    <property type="match status" value="1"/>
</dbReference>
<keyword evidence="5" id="KW-1185">Reference proteome</keyword>
<dbReference type="PANTHER" id="PTHR31589">
    <property type="entry name" value="PROTEIN, PUTATIVE (DUF239)-RELATED-RELATED"/>
    <property type="match status" value="1"/>
</dbReference>
<feature type="region of interest" description="Disordered" evidence="1">
    <location>
        <begin position="441"/>
        <end position="470"/>
    </location>
</feature>
<dbReference type="Pfam" id="PF03080">
    <property type="entry name" value="Neprosin"/>
    <property type="match status" value="1"/>
</dbReference>
<dbReference type="InterPro" id="IPR025521">
    <property type="entry name" value="Neprosin_propep"/>
</dbReference>
<feature type="chain" id="PRO_5015108333" description="Neprosin PEP catalytic domain-containing protein" evidence="2">
    <location>
        <begin position="18"/>
        <end position="470"/>
    </location>
</feature>
<feature type="region of interest" description="Disordered" evidence="1">
    <location>
        <begin position="322"/>
        <end position="406"/>
    </location>
</feature>
<dbReference type="PROSITE" id="PS52045">
    <property type="entry name" value="NEPROSIN_PEP_CD"/>
    <property type="match status" value="1"/>
</dbReference>
<dbReference type="Pfam" id="PF14365">
    <property type="entry name" value="Neprosin_AP"/>
    <property type="match status" value="1"/>
</dbReference>
<evidence type="ECO:0000313" key="4">
    <source>
        <dbReference type="EMBL" id="POO01261.1"/>
    </source>
</evidence>
<sequence>MASCEVLLLLGIVCCLSYFVNVGGGHRKLSREEELDIEKQLEPLNKAALKTIKAQSGDIYDCIDFYKQPAFDHPLLKNHTFHFRMRPSSRPKKMKNKQQSSKVGQPLLKIGLQGEGCPIGTVPIRRSTKKDLIRAKLFTDTYASKFSSLDGSDSLHRAVVQTKPIPDKKYNGGGSTFSVYRPRVSTSQYSSAQMTIKNGLDSIQVGWTVNPNLYGDNNTRIFTFLKAGSSSCFNTQCPGFIIVDTEIPLDSIILPISPQNCSETSLSPPSAKEFQIRHLCKSGSLPDAFQVLNSIDSGEITTWPTNPCPRTSRLCLQPKNDRCNQNHNSHTRATSNLATQHSLRRNRRTAHQNQYQTSPHLLPPLAATPRNANNQHLHAPRRAPPSDQNRKKKPSAASARDHRKKTHLRFVLRRAATTISPSTSMPKPAELCAPGDHTPNCRCSSPRRRSAPKTTVPAATKAVTTPGFYT</sequence>
<feature type="compositionally biased region" description="Low complexity" evidence="1">
    <location>
        <begin position="452"/>
        <end position="470"/>
    </location>
</feature>
<accession>A0A2P5FU03</accession>
<dbReference type="STRING" id="63057.A0A2P5FU03"/>
<keyword evidence="2" id="KW-0732">Signal</keyword>
<dbReference type="AlphaFoldDB" id="A0A2P5FU03"/>
<dbReference type="InterPro" id="IPR053168">
    <property type="entry name" value="Glutamic_endopeptidase"/>
</dbReference>
<proteinExistence type="predicted"/>
<evidence type="ECO:0000256" key="2">
    <source>
        <dbReference type="SAM" id="SignalP"/>
    </source>
</evidence>
<evidence type="ECO:0000259" key="3">
    <source>
        <dbReference type="PROSITE" id="PS52045"/>
    </source>
</evidence>
<dbReference type="OrthoDB" id="1858978at2759"/>